<accession>A0ABS5ACJ4</accession>
<evidence type="ECO:0000256" key="1">
    <source>
        <dbReference type="SAM" id="Phobius"/>
    </source>
</evidence>
<evidence type="ECO:0000313" key="2">
    <source>
        <dbReference type="EMBL" id="MBP2474303.1"/>
    </source>
</evidence>
<protein>
    <submittedName>
        <fullName evidence="2">O-antigen/teichoic acid export membrane protein</fullName>
    </submittedName>
</protein>
<keyword evidence="1" id="KW-0472">Membrane</keyword>
<keyword evidence="1" id="KW-0812">Transmembrane</keyword>
<proteinExistence type="predicted"/>
<gene>
    <name evidence="2" type="ORF">JOF53_003175</name>
</gene>
<feature type="transmembrane region" description="Helical" evidence="1">
    <location>
        <begin position="156"/>
        <end position="173"/>
    </location>
</feature>
<evidence type="ECO:0000313" key="3">
    <source>
        <dbReference type="Proteomes" id="UP001519363"/>
    </source>
</evidence>
<keyword evidence="3" id="KW-1185">Reference proteome</keyword>
<feature type="transmembrane region" description="Helical" evidence="1">
    <location>
        <begin position="125"/>
        <end position="144"/>
    </location>
</feature>
<dbReference type="EMBL" id="JAGIOO010000001">
    <property type="protein sequence ID" value="MBP2474303.1"/>
    <property type="molecule type" value="Genomic_DNA"/>
</dbReference>
<comment type="caution">
    <text evidence="2">The sequence shown here is derived from an EMBL/GenBank/DDBJ whole genome shotgun (WGS) entry which is preliminary data.</text>
</comment>
<name>A0ABS5ACJ4_9PSEU</name>
<dbReference type="Proteomes" id="UP001519363">
    <property type="component" value="Unassembled WGS sequence"/>
</dbReference>
<reference evidence="2 3" key="1">
    <citation type="submission" date="2021-03" db="EMBL/GenBank/DDBJ databases">
        <title>Sequencing the genomes of 1000 actinobacteria strains.</title>
        <authorList>
            <person name="Klenk H.-P."/>
        </authorList>
    </citation>
    <scope>NUCLEOTIDE SEQUENCE [LARGE SCALE GENOMIC DNA]</scope>
    <source>
        <strain evidence="2 3">DSM 44580</strain>
    </source>
</reference>
<dbReference type="RefSeq" id="WP_086784975.1">
    <property type="nucleotide sequence ID" value="NZ_JAGIOO010000001.1"/>
</dbReference>
<sequence length="192" mass="21510">MLYIVILACEFAFWAVLFTGLFVRYGLQKPKLSSVILVMTPLVDVVLLVVATWDLLSGGKANLAHSLAAIYLGYSVAYGKRHIGKLDQKFQVRYARKRGEPIPVFHDPEKLLPKSKRERKAWFRLLRMYLILAGLMGGAILAAGDPARTQALQTPLVIWTFIVVIDGIVAFSRKDDPAEEAQRKAELEQVGR</sequence>
<feature type="transmembrane region" description="Helical" evidence="1">
    <location>
        <begin position="6"/>
        <end position="23"/>
    </location>
</feature>
<feature type="transmembrane region" description="Helical" evidence="1">
    <location>
        <begin position="35"/>
        <end position="56"/>
    </location>
</feature>
<keyword evidence="1" id="KW-1133">Transmembrane helix</keyword>
<feature type="transmembrane region" description="Helical" evidence="1">
    <location>
        <begin position="62"/>
        <end position="79"/>
    </location>
</feature>
<organism evidence="2 3">
    <name type="scientific">Crossiella equi</name>
    <dbReference type="NCBI Taxonomy" id="130796"/>
    <lineage>
        <taxon>Bacteria</taxon>
        <taxon>Bacillati</taxon>
        <taxon>Actinomycetota</taxon>
        <taxon>Actinomycetes</taxon>
        <taxon>Pseudonocardiales</taxon>
        <taxon>Pseudonocardiaceae</taxon>
        <taxon>Crossiella</taxon>
    </lineage>
</organism>